<proteinExistence type="predicted"/>
<dbReference type="RefSeq" id="WP_220206992.1">
    <property type="nucleotide sequence ID" value="NZ_BNJK01000001.1"/>
</dbReference>
<evidence type="ECO:0000259" key="2">
    <source>
        <dbReference type="Pfam" id="PF00561"/>
    </source>
</evidence>
<feature type="domain" description="AB hydrolase-1" evidence="2">
    <location>
        <begin position="27"/>
        <end position="265"/>
    </location>
</feature>
<dbReference type="AlphaFoldDB" id="A0A8J3IPR3"/>
<reference evidence="3" key="1">
    <citation type="submission" date="2020-10" db="EMBL/GenBank/DDBJ databases">
        <title>Taxonomic study of unclassified bacteria belonging to the class Ktedonobacteria.</title>
        <authorList>
            <person name="Yabe S."/>
            <person name="Wang C.M."/>
            <person name="Zheng Y."/>
            <person name="Sakai Y."/>
            <person name="Cavaletti L."/>
            <person name="Monciardini P."/>
            <person name="Donadio S."/>
        </authorList>
    </citation>
    <scope>NUCLEOTIDE SEQUENCE</scope>
    <source>
        <strain evidence="3">ID150040</strain>
    </source>
</reference>
<gene>
    <name evidence="3" type="ORF">KSF_064060</name>
</gene>
<comment type="caution">
    <text evidence="3">The sequence shown here is derived from an EMBL/GenBank/DDBJ whole genome shotgun (WGS) entry which is preliminary data.</text>
</comment>
<protein>
    <submittedName>
        <fullName evidence="3">Putative hydrolase, alpha/beta hydrolase fold protein</fullName>
    </submittedName>
</protein>
<dbReference type="InterPro" id="IPR050266">
    <property type="entry name" value="AB_hydrolase_sf"/>
</dbReference>
<dbReference type="EMBL" id="BNJK01000001">
    <property type="protein sequence ID" value="GHO96358.1"/>
    <property type="molecule type" value="Genomic_DNA"/>
</dbReference>
<keyword evidence="4" id="KW-1185">Reference proteome</keyword>
<feature type="region of interest" description="Disordered" evidence="1">
    <location>
        <begin position="288"/>
        <end position="316"/>
    </location>
</feature>
<dbReference type="GO" id="GO:0016787">
    <property type="term" value="F:hydrolase activity"/>
    <property type="evidence" value="ECO:0007669"/>
    <property type="project" value="UniProtKB-KW"/>
</dbReference>
<dbReference type="SUPFAM" id="SSF53474">
    <property type="entry name" value="alpha/beta-Hydrolases"/>
    <property type="match status" value="1"/>
</dbReference>
<name>A0A8J3IPR3_9CHLR</name>
<dbReference type="Gene3D" id="3.40.50.1820">
    <property type="entry name" value="alpha/beta hydrolase"/>
    <property type="match status" value="1"/>
</dbReference>
<evidence type="ECO:0000313" key="4">
    <source>
        <dbReference type="Proteomes" id="UP000597444"/>
    </source>
</evidence>
<dbReference type="InterPro" id="IPR029058">
    <property type="entry name" value="AB_hydrolase_fold"/>
</dbReference>
<dbReference type="InterPro" id="IPR000073">
    <property type="entry name" value="AB_hydrolase_1"/>
</dbReference>
<dbReference type="Proteomes" id="UP000597444">
    <property type="component" value="Unassembled WGS sequence"/>
</dbReference>
<accession>A0A8J3IPR3</accession>
<organism evidence="3 4">
    <name type="scientific">Reticulibacter mediterranei</name>
    <dbReference type="NCBI Taxonomy" id="2778369"/>
    <lineage>
        <taxon>Bacteria</taxon>
        <taxon>Bacillati</taxon>
        <taxon>Chloroflexota</taxon>
        <taxon>Ktedonobacteria</taxon>
        <taxon>Ktedonobacterales</taxon>
        <taxon>Reticulibacteraceae</taxon>
        <taxon>Reticulibacter</taxon>
    </lineage>
</organism>
<dbReference type="Pfam" id="PF00561">
    <property type="entry name" value="Abhydrolase_1"/>
    <property type="match status" value="1"/>
</dbReference>
<keyword evidence="3" id="KW-0378">Hydrolase</keyword>
<dbReference type="PANTHER" id="PTHR43798">
    <property type="entry name" value="MONOACYLGLYCEROL LIPASE"/>
    <property type="match status" value="1"/>
</dbReference>
<feature type="compositionally biased region" description="Polar residues" evidence="1">
    <location>
        <begin position="306"/>
        <end position="316"/>
    </location>
</feature>
<sequence>MAASLHTNREVTLPQGVVRYRDEGTGPTLVFVHGLLVNSALWRDVIAGLAGQFRCLALDLPLGAHTVPLNADADLSPSGVARLIADFLVTLDLHDVTLVGNDTGGALCQLTIANHHERITRLILTNCDAFEDFFPPLLLPFSYGARLLGTRFADLLTWTLQTKRAQRLLMATVSLRRAEDETLDAYFSALSSGDRAIRRDLTQFLQQVSNRYTIEAAKSFPQFQHPVLILWGKNDLFFSARNARRLQQEFPDARLEFVSQSRAFVPEDQPILLAQKIREFVGESRAFGSNRQERSEVASEFVGGSAVSTTPTTTEE</sequence>
<evidence type="ECO:0000256" key="1">
    <source>
        <dbReference type="SAM" id="MobiDB-lite"/>
    </source>
</evidence>
<evidence type="ECO:0000313" key="3">
    <source>
        <dbReference type="EMBL" id="GHO96358.1"/>
    </source>
</evidence>